<feature type="transmembrane region" description="Helical" evidence="1">
    <location>
        <begin position="197"/>
        <end position="218"/>
    </location>
</feature>
<feature type="transmembrane region" description="Helical" evidence="1">
    <location>
        <begin position="157"/>
        <end position="177"/>
    </location>
</feature>
<sequence>MPALIGYQTALLVRSQRWLPPVLLYAALLAVGVQPGQPLLDSLGLAAAAILPAAAWLVRICVTGEPPAARHCAGAAAGPWRVHLASVLTALGAASLLAAAGTAVAAAISDPHSTNRLTDVPVAPAALAGLLAALVCALLGTAIGTLCGRPVLRSTGVAVPSMLLAALMVLVVGGSPANAAVDGLVTGSRSGTVHMPLIPFAASVGVLALAVWAACVLASRRT</sequence>
<proteinExistence type="predicted"/>
<evidence type="ECO:0000313" key="3">
    <source>
        <dbReference type="Proteomes" id="UP000675554"/>
    </source>
</evidence>
<keyword evidence="1" id="KW-0472">Membrane</keyword>
<feature type="transmembrane region" description="Helical" evidence="1">
    <location>
        <begin position="82"/>
        <end position="108"/>
    </location>
</feature>
<keyword evidence="3" id="KW-1185">Reference proteome</keyword>
<comment type="caution">
    <text evidence="2">The sequence shown here is derived from an EMBL/GenBank/DDBJ whole genome shotgun (WGS) entry which is preliminary data.</text>
</comment>
<evidence type="ECO:0000256" key="1">
    <source>
        <dbReference type="SAM" id="Phobius"/>
    </source>
</evidence>
<keyword evidence="1" id="KW-1133">Transmembrane helix</keyword>
<name>A0A8T4IZT1_9ACTN</name>
<feature type="transmembrane region" description="Helical" evidence="1">
    <location>
        <begin position="18"/>
        <end position="37"/>
    </location>
</feature>
<keyword evidence="1" id="KW-0812">Transmembrane</keyword>
<dbReference type="Proteomes" id="UP000675554">
    <property type="component" value="Unassembled WGS sequence"/>
</dbReference>
<feature type="transmembrane region" description="Helical" evidence="1">
    <location>
        <begin position="43"/>
        <end position="62"/>
    </location>
</feature>
<evidence type="ECO:0000313" key="2">
    <source>
        <dbReference type="EMBL" id="MBR7676203.1"/>
    </source>
</evidence>
<dbReference type="EMBL" id="JAGSMN010000615">
    <property type="protein sequence ID" value="MBR7676203.1"/>
    <property type="molecule type" value="Genomic_DNA"/>
</dbReference>
<feature type="transmembrane region" description="Helical" evidence="1">
    <location>
        <begin position="120"/>
        <end position="145"/>
    </location>
</feature>
<reference evidence="2" key="1">
    <citation type="submission" date="2021-04" db="EMBL/GenBank/DDBJ databases">
        <title>Sequencing of actinobacteria type strains.</title>
        <authorList>
            <person name="Nguyen G.-S."/>
            <person name="Wentzel A."/>
        </authorList>
    </citation>
    <scope>NUCLEOTIDE SEQUENCE</scope>
    <source>
        <strain evidence="2">DSM 42095</strain>
    </source>
</reference>
<accession>A0A8T4IZT1</accession>
<organism evidence="2 3">
    <name type="scientific">Streptomyces daliensis</name>
    <dbReference type="NCBI Taxonomy" id="299421"/>
    <lineage>
        <taxon>Bacteria</taxon>
        <taxon>Bacillati</taxon>
        <taxon>Actinomycetota</taxon>
        <taxon>Actinomycetes</taxon>
        <taxon>Kitasatosporales</taxon>
        <taxon>Streptomycetaceae</taxon>
        <taxon>Streptomyces</taxon>
    </lineage>
</organism>
<dbReference type="AlphaFoldDB" id="A0A8T4IZT1"/>
<gene>
    <name evidence="2" type="ORF">KDA82_24980</name>
</gene>
<protein>
    <submittedName>
        <fullName evidence="2">ABC transporter</fullName>
    </submittedName>
</protein>